<organism evidence="22 23">
    <name type="scientific">Croceivirga thetidis</name>
    <dbReference type="NCBI Taxonomy" id="2721623"/>
    <lineage>
        <taxon>Bacteria</taxon>
        <taxon>Pseudomonadati</taxon>
        <taxon>Bacteroidota</taxon>
        <taxon>Flavobacteriia</taxon>
        <taxon>Flavobacteriales</taxon>
        <taxon>Flavobacteriaceae</taxon>
        <taxon>Croceivirga</taxon>
    </lineage>
</organism>
<dbReference type="PANTHER" id="PTHR24421:SF10">
    <property type="entry name" value="NITRATE_NITRITE SENSOR PROTEIN NARQ"/>
    <property type="match status" value="1"/>
</dbReference>
<dbReference type="Gene3D" id="3.30.565.10">
    <property type="entry name" value="Histidine kinase-like ATPase, C-terminal domain"/>
    <property type="match status" value="1"/>
</dbReference>
<keyword evidence="20" id="KW-0812">Transmembrane</keyword>
<dbReference type="InterPro" id="IPR003594">
    <property type="entry name" value="HATPase_dom"/>
</dbReference>
<evidence type="ECO:0000256" key="5">
    <source>
        <dbReference type="ARBA" id="ARBA00017322"/>
    </source>
</evidence>
<keyword evidence="8" id="KW-0597">Phosphoprotein</keyword>
<feature type="coiled-coil region" evidence="19">
    <location>
        <begin position="333"/>
        <end position="360"/>
    </location>
</feature>
<keyword evidence="12 22" id="KW-0418">Kinase</keyword>
<proteinExistence type="predicted"/>
<gene>
    <name evidence="22" type="ORF">HCU67_14445</name>
</gene>
<keyword evidence="7" id="KW-0963">Cytoplasm</keyword>
<evidence type="ECO:0000256" key="3">
    <source>
        <dbReference type="ARBA" id="ARBA00004496"/>
    </source>
</evidence>
<keyword evidence="14" id="KW-0408">Iron</keyword>
<evidence type="ECO:0000256" key="12">
    <source>
        <dbReference type="ARBA" id="ARBA00022777"/>
    </source>
</evidence>
<evidence type="ECO:0000256" key="11">
    <source>
        <dbReference type="ARBA" id="ARBA00022741"/>
    </source>
</evidence>
<dbReference type="Pfam" id="PF02518">
    <property type="entry name" value="HATPase_c"/>
    <property type="match status" value="1"/>
</dbReference>
<dbReference type="PANTHER" id="PTHR24421">
    <property type="entry name" value="NITRATE/NITRITE SENSOR PROTEIN NARX-RELATED"/>
    <property type="match status" value="1"/>
</dbReference>
<keyword evidence="23" id="KW-1185">Reference proteome</keyword>
<keyword evidence="19" id="KW-0175">Coiled coil</keyword>
<dbReference type="Pfam" id="PF07730">
    <property type="entry name" value="HisKA_3"/>
    <property type="match status" value="1"/>
</dbReference>
<evidence type="ECO:0000259" key="21">
    <source>
        <dbReference type="PROSITE" id="PS50109"/>
    </source>
</evidence>
<dbReference type="PRINTS" id="PR00344">
    <property type="entry name" value="BCTRLSENSOR"/>
</dbReference>
<dbReference type="InterPro" id="IPR004358">
    <property type="entry name" value="Sig_transdc_His_kin-like_C"/>
</dbReference>
<dbReference type="EC" id="2.7.13.3" evidence="4"/>
<accession>A0ABX1GT69</accession>
<dbReference type="GO" id="GO:0016301">
    <property type="term" value="F:kinase activity"/>
    <property type="evidence" value="ECO:0007669"/>
    <property type="project" value="UniProtKB-KW"/>
</dbReference>
<evidence type="ECO:0000256" key="17">
    <source>
        <dbReference type="ARBA" id="ARBA00024827"/>
    </source>
</evidence>
<reference evidence="22 23" key="1">
    <citation type="submission" date="2020-04" db="EMBL/GenBank/DDBJ databases">
        <authorList>
            <person name="Yoon J."/>
        </authorList>
    </citation>
    <scope>NUCLEOTIDE SEQUENCE [LARGE SCALE GENOMIC DNA]</scope>
    <source>
        <strain evidence="22 23">DJ-13</strain>
    </source>
</reference>
<comment type="function">
    <text evidence="17">Member of the two-component regulatory system NreB/NreC involved in the control of dissimilatory nitrate/nitrite reduction in response to oxygen. NreB functions as a direct oxygen sensor histidine kinase which is autophosphorylated, in the absence of oxygen, probably at the conserved histidine residue, and transfers its phosphate group probably to a conserved aspartate residue of NreC. NreB/NreC activates the expression of the nitrate (narGHJI) and nitrite (nir) reductase operons, as well as the putative nitrate transporter gene narT.</text>
</comment>
<evidence type="ECO:0000256" key="14">
    <source>
        <dbReference type="ARBA" id="ARBA00023004"/>
    </source>
</evidence>
<feature type="transmembrane region" description="Helical" evidence="20">
    <location>
        <begin position="367"/>
        <end position="385"/>
    </location>
</feature>
<keyword evidence="20" id="KW-0472">Membrane</keyword>
<evidence type="ECO:0000256" key="19">
    <source>
        <dbReference type="SAM" id="Coils"/>
    </source>
</evidence>
<dbReference type="SUPFAM" id="SSF55874">
    <property type="entry name" value="ATPase domain of HSP90 chaperone/DNA topoisomerase II/histidine kinase"/>
    <property type="match status" value="1"/>
</dbReference>
<keyword evidence="13" id="KW-0067">ATP-binding</keyword>
<evidence type="ECO:0000256" key="2">
    <source>
        <dbReference type="ARBA" id="ARBA00001966"/>
    </source>
</evidence>
<evidence type="ECO:0000256" key="6">
    <source>
        <dbReference type="ARBA" id="ARBA00022485"/>
    </source>
</evidence>
<evidence type="ECO:0000256" key="20">
    <source>
        <dbReference type="SAM" id="Phobius"/>
    </source>
</evidence>
<keyword evidence="20" id="KW-1133">Transmembrane helix</keyword>
<evidence type="ECO:0000313" key="22">
    <source>
        <dbReference type="EMBL" id="NKI33152.1"/>
    </source>
</evidence>
<keyword evidence="11" id="KW-0547">Nucleotide-binding</keyword>
<comment type="caution">
    <text evidence="22">The sequence shown here is derived from an EMBL/GenBank/DDBJ whole genome shotgun (WGS) entry which is preliminary data.</text>
</comment>
<evidence type="ECO:0000256" key="1">
    <source>
        <dbReference type="ARBA" id="ARBA00000085"/>
    </source>
</evidence>
<protein>
    <recommendedName>
        <fullName evidence="5">Oxygen sensor histidine kinase NreB</fullName>
        <ecNumber evidence="4">2.7.13.3</ecNumber>
    </recommendedName>
    <alternativeName>
        <fullName evidence="18">Nitrogen regulation protein B</fullName>
    </alternativeName>
</protein>
<keyword evidence="15" id="KW-0902">Two-component regulatory system</keyword>
<evidence type="ECO:0000313" key="23">
    <source>
        <dbReference type="Proteomes" id="UP000718451"/>
    </source>
</evidence>
<evidence type="ECO:0000256" key="9">
    <source>
        <dbReference type="ARBA" id="ARBA00022679"/>
    </source>
</evidence>
<dbReference type="Proteomes" id="UP000718451">
    <property type="component" value="Unassembled WGS sequence"/>
</dbReference>
<comment type="cofactor">
    <cofactor evidence="2">
        <name>[4Fe-4S] cluster</name>
        <dbReference type="ChEBI" id="CHEBI:49883"/>
    </cofactor>
</comment>
<comment type="catalytic activity">
    <reaction evidence="1">
        <text>ATP + protein L-histidine = ADP + protein N-phospho-L-histidine.</text>
        <dbReference type="EC" id="2.7.13.3"/>
    </reaction>
</comment>
<evidence type="ECO:0000256" key="10">
    <source>
        <dbReference type="ARBA" id="ARBA00022723"/>
    </source>
</evidence>
<dbReference type="PROSITE" id="PS50109">
    <property type="entry name" value="HIS_KIN"/>
    <property type="match status" value="1"/>
</dbReference>
<keyword evidence="6" id="KW-0004">4Fe-4S</keyword>
<evidence type="ECO:0000256" key="15">
    <source>
        <dbReference type="ARBA" id="ARBA00023012"/>
    </source>
</evidence>
<evidence type="ECO:0000256" key="13">
    <source>
        <dbReference type="ARBA" id="ARBA00022840"/>
    </source>
</evidence>
<dbReference type="InterPro" id="IPR011712">
    <property type="entry name" value="Sig_transdc_His_kin_sub3_dim/P"/>
</dbReference>
<dbReference type="CDD" id="cd16917">
    <property type="entry name" value="HATPase_UhpB-NarQ-NarX-like"/>
    <property type="match status" value="1"/>
</dbReference>
<dbReference type="EMBL" id="JAAWWL010000002">
    <property type="protein sequence ID" value="NKI33152.1"/>
    <property type="molecule type" value="Genomic_DNA"/>
</dbReference>
<dbReference type="InterPro" id="IPR036890">
    <property type="entry name" value="HATPase_C_sf"/>
</dbReference>
<dbReference type="Gene3D" id="1.20.5.1930">
    <property type="match status" value="1"/>
</dbReference>
<evidence type="ECO:0000256" key="7">
    <source>
        <dbReference type="ARBA" id="ARBA00022490"/>
    </source>
</evidence>
<sequence>MNKIIPLILIFCKLHFLNAALPSEEYNSRKNEFSIEDLFRALKRKDKKVLNFMIETPQNWDENKLVEKFILTYSGKSLNIKNDNKIKGSKDDFIYYLIEGYQNVNDPSETKLIAYQNFSKAIKLADDLELKECLKFSLISMLELLKQEIFLDKEKYTPYLNHLKEVESDFTDALVIALFEVDLNSKEDSNLNYKAERIERLTKLDSLFARVPENNLWKAEYYYSKAIQAKLKSDFENSLIYMHKANSLFDKKFQRKKYATTFWQLSSIFYLKSELDSALIYLNESKKYSVGPRDNYYDERLASWIFNKSERFDSAYYYLDKSIKSEYKWDAKKNSLESSLLSIENETEKLKNDKLRLDNRRKTNQNYLIIAISLLVIGSITAVFLQKNTTKKRQLAEQEAVLKQQRVENLLKDQELVSIDAMIAGQEKERQKVAGELHDDLGSLMATIKLHFDNAKISRKDPALKNAQKLLDEAYQKIRGMAHSKNSGVMSDQGLLAAIQKMAKTITETNALEVSVEDFGLGERLENSLELSIFRMVQELVANAIKHAEATKVTIQLTQYEDNLNIIVEDNGKGFDRSKLNLAKSGMGLTNIEKRVEHLEGSFTVDSVMGKGTSILIDIPV</sequence>
<keyword evidence="9" id="KW-0808">Transferase</keyword>
<feature type="domain" description="Histidine kinase" evidence="21">
    <location>
        <begin position="432"/>
        <end position="621"/>
    </location>
</feature>
<dbReference type="InterPro" id="IPR050482">
    <property type="entry name" value="Sensor_HK_TwoCompSys"/>
</dbReference>
<evidence type="ECO:0000256" key="18">
    <source>
        <dbReference type="ARBA" id="ARBA00030800"/>
    </source>
</evidence>
<evidence type="ECO:0000256" key="16">
    <source>
        <dbReference type="ARBA" id="ARBA00023014"/>
    </source>
</evidence>
<name>A0ABX1GT69_9FLAO</name>
<evidence type="ECO:0000256" key="4">
    <source>
        <dbReference type="ARBA" id="ARBA00012438"/>
    </source>
</evidence>
<dbReference type="InterPro" id="IPR005467">
    <property type="entry name" value="His_kinase_dom"/>
</dbReference>
<evidence type="ECO:0000256" key="8">
    <source>
        <dbReference type="ARBA" id="ARBA00022553"/>
    </source>
</evidence>
<keyword evidence="10" id="KW-0479">Metal-binding</keyword>
<keyword evidence="16" id="KW-0411">Iron-sulfur</keyword>
<comment type="subcellular location">
    <subcellularLocation>
        <location evidence="3">Cytoplasm</location>
    </subcellularLocation>
</comment>
<dbReference type="SMART" id="SM00387">
    <property type="entry name" value="HATPase_c"/>
    <property type="match status" value="1"/>
</dbReference>